<gene>
    <name evidence="1" type="ORF">UFOVP1605_18</name>
</gene>
<reference evidence="1" key="1">
    <citation type="submission" date="2020-05" db="EMBL/GenBank/DDBJ databases">
        <authorList>
            <person name="Chiriac C."/>
            <person name="Salcher M."/>
            <person name="Ghai R."/>
            <person name="Kavagutti S V."/>
        </authorList>
    </citation>
    <scope>NUCLEOTIDE SEQUENCE</scope>
</reference>
<sequence>MLNPQQVKTFTLNEMRELHQKEAPQVMLGYFMDNYCHKILETESDIYRVEVIVDAEYKYQYRKPKLEIVR</sequence>
<evidence type="ECO:0000313" key="1">
    <source>
        <dbReference type="EMBL" id="CAB4218298.1"/>
    </source>
</evidence>
<accession>A0A6J5SS18</accession>
<name>A0A6J5SS18_9CAUD</name>
<organism evidence="1">
    <name type="scientific">uncultured Caudovirales phage</name>
    <dbReference type="NCBI Taxonomy" id="2100421"/>
    <lineage>
        <taxon>Viruses</taxon>
        <taxon>Duplodnaviria</taxon>
        <taxon>Heunggongvirae</taxon>
        <taxon>Uroviricota</taxon>
        <taxon>Caudoviricetes</taxon>
        <taxon>Peduoviridae</taxon>
        <taxon>Maltschvirus</taxon>
        <taxon>Maltschvirus maltsch</taxon>
    </lineage>
</organism>
<protein>
    <submittedName>
        <fullName evidence="1">Uncharacterized protein</fullName>
    </submittedName>
</protein>
<proteinExistence type="predicted"/>
<dbReference type="EMBL" id="LR797468">
    <property type="protein sequence ID" value="CAB4218298.1"/>
    <property type="molecule type" value="Genomic_DNA"/>
</dbReference>